<feature type="transmembrane region" description="Helical" evidence="16">
    <location>
        <begin position="488"/>
        <end position="510"/>
    </location>
</feature>
<accession>A0A3N0VAG8</accession>
<dbReference type="EMBL" id="RJVO01000004">
    <property type="protein sequence ID" value="ROH89601.1"/>
    <property type="molecule type" value="Genomic_DNA"/>
</dbReference>
<dbReference type="InterPro" id="IPR003919">
    <property type="entry name" value="Cell_synth_A"/>
</dbReference>
<keyword evidence="10 16" id="KW-0808">Transferase</keyword>
<reference evidence="19 20" key="1">
    <citation type="submission" date="2018-10" db="EMBL/GenBank/DDBJ databases">
        <authorList>
            <person name="Chen W.-M."/>
        </authorList>
    </citation>
    <scope>NUCLEOTIDE SEQUENCE [LARGE SCALE GENOMIC DNA]</scope>
    <source>
        <strain evidence="19 20">THS-13</strain>
    </source>
</reference>
<dbReference type="GO" id="GO:0006011">
    <property type="term" value="P:UDP-alpha-D-glucose metabolic process"/>
    <property type="evidence" value="ECO:0007669"/>
    <property type="project" value="InterPro"/>
</dbReference>
<feature type="transmembrane region" description="Helical" evidence="16">
    <location>
        <begin position="539"/>
        <end position="558"/>
    </location>
</feature>
<comment type="cofactor">
    <cofactor evidence="16">
        <name>Mg(2+)</name>
        <dbReference type="ChEBI" id="CHEBI:18420"/>
    </cofactor>
</comment>
<dbReference type="CDD" id="cd06421">
    <property type="entry name" value="CESA_CelA_like"/>
    <property type="match status" value="1"/>
</dbReference>
<dbReference type="Gene3D" id="2.60.120.260">
    <property type="entry name" value="Galactose-binding domain-like"/>
    <property type="match status" value="2"/>
</dbReference>
<feature type="transmembrane region" description="Helical" evidence="16">
    <location>
        <begin position="422"/>
        <end position="440"/>
    </location>
</feature>
<dbReference type="SUPFAM" id="SSF53448">
    <property type="entry name" value="Nucleotide-diphospho-sugar transferases"/>
    <property type="match status" value="1"/>
</dbReference>
<dbReference type="GO" id="GO:0016760">
    <property type="term" value="F:cellulose synthase (UDP-forming) activity"/>
    <property type="evidence" value="ECO:0007669"/>
    <property type="project" value="UniProtKB-EC"/>
</dbReference>
<feature type="transmembrane region" description="Helical" evidence="16">
    <location>
        <begin position="93"/>
        <end position="111"/>
    </location>
</feature>
<dbReference type="NCBIfam" id="NF008558">
    <property type="entry name" value="PRK11498.1"/>
    <property type="match status" value="1"/>
</dbReference>
<dbReference type="SUPFAM" id="SSF141371">
    <property type="entry name" value="PilZ domain-like"/>
    <property type="match status" value="1"/>
</dbReference>
<keyword evidence="14 16" id="KW-0472">Membrane</keyword>
<dbReference type="Pfam" id="PF03170">
    <property type="entry name" value="BcsB"/>
    <property type="match status" value="1"/>
</dbReference>
<dbReference type="InParanoid" id="A0A3N0VAG8"/>
<feature type="transmembrane region" description="Helical" evidence="16">
    <location>
        <begin position="446"/>
        <end position="467"/>
    </location>
</feature>
<evidence type="ECO:0000256" key="13">
    <source>
        <dbReference type="ARBA" id="ARBA00022989"/>
    </source>
</evidence>
<dbReference type="InterPro" id="IPR009875">
    <property type="entry name" value="PilZ_domain"/>
</dbReference>
<dbReference type="InterPro" id="IPR050321">
    <property type="entry name" value="Glycosyltr_2/OpgH_subfam"/>
</dbReference>
<name>A0A3N0VAG8_9GAMM</name>
<evidence type="ECO:0000256" key="9">
    <source>
        <dbReference type="ARBA" id="ARBA00022676"/>
    </source>
</evidence>
<organism evidence="19 20">
    <name type="scientific">Stagnimonas aquatica</name>
    <dbReference type="NCBI Taxonomy" id="2689987"/>
    <lineage>
        <taxon>Bacteria</taxon>
        <taxon>Pseudomonadati</taxon>
        <taxon>Pseudomonadota</taxon>
        <taxon>Gammaproteobacteria</taxon>
        <taxon>Nevskiales</taxon>
        <taxon>Nevskiaceae</taxon>
        <taxon>Stagnimonas</taxon>
    </lineage>
</organism>
<comment type="function">
    <text evidence="16">Catalytic subunit of cellulose synthase. It polymerizes uridine 5'-diphosphate glucose to cellulose.</text>
</comment>
<evidence type="ECO:0000256" key="8">
    <source>
        <dbReference type="ARBA" id="ARBA00022636"/>
    </source>
</evidence>
<comment type="catalytic activity">
    <reaction evidence="15 16">
        <text>[(1-&gt;4)-beta-D-glucosyl](n) + UDP-alpha-D-glucose = [(1-&gt;4)-beta-D-glucosyl](n+1) + UDP + H(+)</text>
        <dbReference type="Rhea" id="RHEA:19929"/>
        <dbReference type="Rhea" id="RHEA-COMP:10033"/>
        <dbReference type="Rhea" id="RHEA-COMP:10034"/>
        <dbReference type="ChEBI" id="CHEBI:15378"/>
        <dbReference type="ChEBI" id="CHEBI:18246"/>
        <dbReference type="ChEBI" id="CHEBI:58223"/>
        <dbReference type="ChEBI" id="CHEBI:58885"/>
        <dbReference type="EC" id="2.4.1.12"/>
    </reaction>
</comment>
<comment type="similarity">
    <text evidence="3">Belongs to the glycosyltransferase 2 family.</text>
</comment>
<feature type="transmembrane region" description="Helical" evidence="16">
    <location>
        <begin position="44"/>
        <end position="63"/>
    </location>
</feature>
<evidence type="ECO:0000256" key="16">
    <source>
        <dbReference type="RuleBase" id="RU365020"/>
    </source>
</evidence>
<evidence type="ECO:0000256" key="4">
    <source>
        <dbReference type="ARBA" id="ARBA00012539"/>
    </source>
</evidence>
<feature type="transmembrane region" description="Helical" evidence="16">
    <location>
        <begin position="131"/>
        <end position="152"/>
    </location>
</feature>
<feature type="domain" description="PilZ" evidence="18">
    <location>
        <begin position="594"/>
        <end position="690"/>
    </location>
</feature>
<evidence type="ECO:0000313" key="20">
    <source>
        <dbReference type="Proteomes" id="UP000282106"/>
    </source>
</evidence>
<evidence type="ECO:0000256" key="7">
    <source>
        <dbReference type="ARBA" id="ARBA00022519"/>
    </source>
</evidence>
<keyword evidence="6 16" id="KW-1003">Cell membrane</keyword>
<dbReference type="EC" id="2.4.1.12" evidence="4 16"/>
<dbReference type="PRINTS" id="PR01439">
    <property type="entry name" value="CELLSNTHASEA"/>
</dbReference>
<sequence length="1505" mass="166679">MSERNPSYVLSNAARVGQPWSRVLINQNWDRRIERLIELGVWDWRWMLPLSLLLCAIPAVMVVTTPLSFGGQVLFAICTFLLAVWLNRIEGRLVSHILMLLSVLVSTRYMYWRLTESLGSIYSSDRYGDMFFSSGLLAAEFYAYVVLLLGYFQVLWPLNRKPTPLPRDLKEWPVVDIYIPTYNEPLKVVRPTILAALDVDWPKDKLNVYVLDDGKRQQFREFCEQVGAIHITRNNSRHAKAGNLNAAMQKTHGEYIAIFDCDHIPTRSFLQVTIGGFLHDPKLAMVQTPHHFFSPDPFERNLGTFRQVPNEGELFYGLLQDGNDFWDATFFCGSCAVLRRTALEEVGGIAVETVTEDAHTALKMHRRGWSTAYLNIAQAAGLATESLSAHVGQRIRWARGMAQIFRTDNPLLGRGLHFGQRLCYANAMLHFFYGLPRLVFMTAPLSYLFFEAHIISAGALVIAAYALPHIAHGNLTNSRIQGPYRHSFWAEVYETVLATYIMWPTLLAMINPKLGSFNVTAKGGINERTYFDSDIAKPYLWLLVLNLAGVAVGIARALKFNTHEVDTVVLNILWSVYNLIIISAALAVAWESKQVRRSIRVDTTINARLRVPDGPMIEAVTTDLSEGGVGLKLSQPYPLPQGAEVQVALVPERSLVWTPVRVVRSRGEMLTLEFQPLDVAQERQLVYALFGRADAWVDWSATRPVDRIGESFRTILDFGLAGAIHLTKFTAQNLKSSLMEALNRIFPKLKAGRAAAVLLPALLAAALLGLPHPARAQQADAASAPAGDNALSGSRVESRLLTFQSMGAQKPIRLRGVTGEMTLPVAVRDDEVVTKARLRLKFAHSPSLIMPLSHMNVLVNNELAATIQYSSESAGGSERIIDIDPRLFVEYNQIGLQAIMSYTMDCENPLGTGLWTIVSNKSTLEIETKPLALPQDLNLLPKPFFDARDSRKLTLPFVFSGSPGLEELDSAAVVSSWFGALADYRGASFPVYLDRLPMGHAVVFVNGNRAPAGLNLPSDGSNAKIMLVANPRDPMSSLLVIRGSTGEGLKAAARSLALGAQGLSGAEAVIREFKDPGARKPYDAPRWIPTDRPVQVGELAQPWQLEAAGLYPDTIRVPFHAPPDLFTWRSKGMKLALKYRYTPTVGSKSTLNISINNEFVEAIALSYSGEDKAAEQRIKLPFVSQYESVNSGTVYVPDYKFSADNTLQFQYYFERKKEGACKDVVLDNLRGAIDQDSTIDLSAFPHYTALPELTLFANGGFPFTKYADLSQTAIVMPDNINAEEIEAFLTVMGRIGNATGYPAHRFALVRAAEIDAYDDHDILILGSAGNQPLLERWASAMPVAVADGAVSLNVLGPIERLRARWEGRDLSGAIDHAGRVVLEAGRSLGLIMSFESPLSSKRTVVVMTAGTPKRLTEVANLFTDAGKAQFVRGDLVLFNGDQVNNYLLGPQYNVGSLPLLTHLRWWASRQPLVLVMLCLLAALLLATVLYRSLRRMAMRRKQVGH</sequence>
<dbReference type="PANTHER" id="PTHR43867:SF2">
    <property type="entry name" value="CELLULOSE SYNTHASE CATALYTIC SUBUNIT A [UDP-FORMING]"/>
    <property type="match status" value="1"/>
</dbReference>
<dbReference type="NCBIfam" id="TIGR03030">
    <property type="entry name" value="CelA"/>
    <property type="match status" value="1"/>
</dbReference>
<evidence type="ECO:0000259" key="17">
    <source>
        <dbReference type="Pfam" id="PF00535"/>
    </source>
</evidence>
<keyword evidence="20" id="KW-1185">Reference proteome</keyword>
<feature type="transmembrane region" description="Helical" evidence="16">
    <location>
        <begin position="1472"/>
        <end position="1490"/>
    </location>
</feature>
<dbReference type="Pfam" id="PF00535">
    <property type="entry name" value="Glycos_transf_2"/>
    <property type="match status" value="1"/>
</dbReference>
<comment type="pathway">
    <text evidence="2 16">Glycan metabolism; bacterial cellulose biosynthesis.</text>
</comment>
<comment type="subcellular location">
    <subcellularLocation>
        <location evidence="1">Cell inner membrane</location>
        <topology evidence="1">Multi-pass membrane protein</topology>
    </subcellularLocation>
</comment>
<feature type="domain" description="Glycosyltransferase 2-like" evidence="17">
    <location>
        <begin position="177"/>
        <end position="346"/>
    </location>
</feature>
<dbReference type="NCBIfam" id="NF008323">
    <property type="entry name" value="PRK11114.1-1"/>
    <property type="match status" value="1"/>
</dbReference>
<dbReference type="RefSeq" id="WP_123211898.1">
    <property type="nucleotide sequence ID" value="NZ_RJVO01000004.1"/>
</dbReference>
<evidence type="ECO:0000256" key="5">
    <source>
        <dbReference type="ARBA" id="ARBA00018714"/>
    </source>
</evidence>
<evidence type="ECO:0000256" key="2">
    <source>
        <dbReference type="ARBA" id="ARBA00005186"/>
    </source>
</evidence>
<feature type="transmembrane region" description="Helical" evidence="16">
    <location>
        <begin position="570"/>
        <end position="590"/>
    </location>
</feature>
<dbReference type="InterPro" id="IPR001173">
    <property type="entry name" value="Glyco_trans_2-like"/>
</dbReference>
<evidence type="ECO:0000256" key="6">
    <source>
        <dbReference type="ARBA" id="ARBA00022475"/>
    </source>
</evidence>
<dbReference type="InterPro" id="IPR029044">
    <property type="entry name" value="Nucleotide-diphossugar_trans"/>
</dbReference>
<evidence type="ECO:0000256" key="10">
    <source>
        <dbReference type="ARBA" id="ARBA00022679"/>
    </source>
</evidence>
<gene>
    <name evidence="19" type="ORF">ED208_10765</name>
</gene>
<dbReference type="Gene3D" id="3.90.550.10">
    <property type="entry name" value="Spore Coat Polysaccharide Biosynthesis Protein SpsA, Chain A"/>
    <property type="match status" value="1"/>
</dbReference>
<keyword evidence="9 16" id="KW-0328">Glycosyltransferase</keyword>
<dbReference type="Proteomes" id="UP000282106">
    <property type="component" value="Unassembled WGS sequence"/>
</dbReference>
<dbReference type="PANTHER" id="PTHR43867">
    <property type="entry name" value="CELLULOSE SYNTHASE CATALYTIC SUBUNIT A [UDP-FORMING]"/>
    <property type="match status" value="1"/>
</dbReference>
<keyword evidence="7 16" id="KW-0997">Cell inner membrane</keyword>
<evidence type="ECO:0000256" key="12">
    <source>
        <dbReference type="ARBA" id="ARBA00022916"/>
    </source>
</evidence>
<evidence type="ECO:0000256" key="14">
    <source>
        <dbReference type="ARBA" id="ARBA00023136"/>
    </source>
</evidence>
<proteinExistence type="inferred from homology"/>
<dbReference type="Pfam" id="PF07238">
    <property type="entry name" value="PilZ"/>
    <property type="match status" value="1"/>
</dbReference>
<comment type="caution">
    <text evidence="19">The sequence shown here is derived from an EMBL/GenBank/DDBJ whole genome shotgun (WGS) entry which is preliminary data.</text>
</comment>
<dbReference type="UniPathway" id="UPA00694"/>
<evidence type="ECO:0000256" key="1">
    <source>
        <dbReference type="ARBA" id="ARBA00004429"/>
    </source>
</evidence>
<evidence type="ECO:0000256" key="11">
    <source>
        <dbReference type="ARBA" id="ARBA00022692"/>
    </source>
</evidence>
<dbReference type="GO" id="GO:0035438">
    <property type="term" value="F:cyclic-di-GMP binding"/>
    <property type="evidence" value="ECO:0007669"/>
    <property type="project" value="InterPro"/>
</dbReference>
<dbReference type="GO" id="GO:0030244">
    <property type="term" value="P:cellulose biosynthetic process"/>
    <property type="evidence" value="ECO:0007669"/>
    <property type="project" value="UniProtKB-KW"/>
</dbReference>
<protein>
    <recommendedName>
        <fullName evidence="5 16">Cellulose synthase catalytic subunit [UDP-forming]</fullName>
        <ecNumber evidence="4 16">2.4.1.12</ecNumber>
    </recommendedName>
</protein>
<evidence type="ECO:0000256" key="15">
    <source>
        <dbReference type="ARBA" id="ARBA00048682"/>
    </source>
</evidence>
<keyword evidence="12 16" id="KW-0135">Cellulose biosynthesis</keyword>
<dbReference type="GO" id="GO:0005886">
    <property type="term" value="C:plasma membrane"/>
    <property type="evidence" value="ECO:0007669"/>
    <property type="project" value="UniProtKB-SubCell"/>
</dbReference>
<keyword evidence="8 16" id="KW-0973">c-di-GMP</keyword>
<feature type="transmembrane region" description="Helical" evidence="16">
    <location>
        <begin position="69"/>
        <end position="86"/>
    </location>
</feature>
<evidence type="ECO:0000256" key="3">
    <source>
        <dbReference type="ARBA" id="ARBA00006739"/>
    </source>
</evidence>
<evidence type="ECO:0000259" key="18">
    <source>
        <dbReference type="Pfam" id="PF07238"/>
    </source>
</evidence>
<keyword evidence="11 16" id="KW-0812">Transmembrane</keyword>
<dbReference type="Gene3D" id="2.40.10.220">
    <property type="entry name" value="predicted glycosyltransferase like domains"/>
    <property type="match status" value="1"/>
</dbReference>
<evidence type="ECO:0000313" key="19">
    <source>
        <dbReference type="EMBL" id="ROH89601.1"/>
    </source>
</evidence>
<dbReference type="InterPro" id="IPR018513">
    <property type="entry name" value="Cell_synthase_bac"/>
</dbReference>
<keyword evidence="13 16" id="KW-1133">Transmembrane helix</keyword>